<keyword evidence="1" id="KW-1133">Transmembrane helix</keyword>
<dbReference type="EMBL" id="CP048711">
    <property type="protein sequence ID" value="QIB66958.1"/>
    <property type="molecule type" value="Genomic_DNA"/>
</dbReference>
<dbReference type="KEGG" id="kim:G3T16_17745"/>
<proteinExistence type="predicted"/>
<sequence>MNLQCFENMLGSYPETVNFLTALATPSIAFIALIFAAFQWHTNRNRLRHELFDARYRQYDAVKKFLGSLGASGKMTPESEVEFLRETKGIWFTFSEKIAKYVDDKVWALAVQLNLYNEEMKDPQRIEDGVAKQRGDLMKEIIKELRNSEDMFSKYLQLKH</sequence>
<dbReference type="AlphaFoldDB" id="A0A6C0U4V3"/>
<evidence type="ECO:0000313" key="3">
    <source>
        <dbReference type="Proteomes" id="UP000477680"/>
    </source>
</evidence>
<name>A0A6C0U4V3_9GAMM</name>
<dbReference type="Proteomes" id="UP000477680">
    <property type="component" value="Chromosome"/>
</dbReference>
<accession>A0A6C0U4V3</accession>
<protein>
    <recommendedName>
        <fullName evidence="4">DUF4760 domain-containing protein</fullName>
    </recommendedName>
</protein>
<evidence type="ECO:0008006" key="4">
    <source>
        <dbReference type="Google" id="ProtNLM"/>
    </source>
</evidence>
<keyword evidence="1" id="KW-0812">Transmembrane</keyword>
<reference evidence="2 3" key="1">
    <citation type="submission" date="2020-02" db="EMBL/GenBank/DDBJ databases">
        <title>Genome sequencing for Kineobactrum sp. M2.</title>
        <authorList>
            <person name="Park S.-J."/>
        </authorList>
    </citation>
    <scope>NUCLEOTIDE SEQUENCE [LARGE SCALE GENOMIC DNA]</scope>
    <source>
        <strain evidence="2 3">M2</strain>
    </source>
</reference>
<keyword evidence="1" id="KW-0472">Membrane</keyword>
<organism evidence="2 3">
    <name type="scientific">Kineobactrum salinum</name>
    <dbReference type="NCBI Taxonomy" id="2708301"/>
    <lineage>
        <taxon>Bacteria</taxon>
        <taxon>Pseudomonadati</taxon>
        <taxon>Pseudomonadota</taxon>
        <taxon>Gammaproteobacteria</taxon>
        <taxon>Cellvibrionales</taxon>
        <taxon>Halieaceae</taxon>
        <taxon>Kineobactrum</taxon>
    </lineage>
</organism>
<evidence type="ECO:0000256" key="1">
    <source>
        <dbReference type="SAM" id="Phobius"/>
    </source>
</evidence>
<dbReference type="RefSeq" id="WP_163496388.1">
    <property type="nucleotide sequence ID" value="NZ_CP048711.1"/>
</dbReference>
<gene>
    <name evidence="2" type="ORF">G3T16_17745</name>
</gene>
<keyword evidence="3" id="KW-1185">Reference proteome</keyword>
<evidence type="ECO:0000313" key="2">
    <source>
        <dbReference type="EMBL" id="QIB66958.1"/>
    </source>
</evidence>
<feature type="transmembrane region" description="Helical" evidence="1">
    <location>
        <begin position="19"/>
        <end position="38"/>
    </location>
</feature>